<name>A0A915EP53_9BILA</name>
<feature type="domain" description="Cadherin" evidence="3">
    <location>
        <begin position="145"/>
        <end position="290"/>
    </location>
</feature>
<feature type="signal peptide" evidence="2">
    <location>
        <begin position="1"/>
        <end position="31"/>
    </location>
</feature>
<reference evidence="5" key="1">
    <citation type="submission" date="2022-11" db="UniProtKB">
        <authorList>
            <consortium name="WormBaseParasite"/>
        </authorList>
    </citation>
    <scope>IDENTIFICATION</scope>
</reference>
<keyword evidence="2" id="KW-0732">Signal</keyword>
<evidence type="ECO:0000256" key="1">
    <source>
        <dbReference type="PROSITE-ProRule" id="PRU00043"/>
    </source>
</evidence>
<dbReference type="InterPro" id="IPR002126">
    <property type="entry name" value="Cadherin-like_dom"/>
</dbReference>
<dbReference type="Proteomes" id="UP000887574">
    <property type="component" value="Unplaced"/>
</dbReference>
<feature type="chain" id="PRO_5036895273" evidence="2">
    <location>
        <begin position="32"/>
        <end position="464"/>
    </location>
</feature>
<dbReference type="GO" id="GO:0007156">
    <property type="term" value="P:homophilic cell adhesion via plasma membrane adhesion molecules"/>
    <property type="evidence" value="ECO:0007669"/>
    <property type="project" value="InterPro"/>
</dbReference>
<evidence type="ECO:0000313" key="4">
    <source>
        <dbReference type="Proteomes" id="UP000887574"/>
    </source>
</evidence>
<dbReference type="InterPro" id="IPR015919">
    <property type="entry name" value="Cadherin-like_sf"/>
</dbReference>
<accession>A0A915EP53</accession>
<organism evidence="4 5">
    <name type="scientific">Ditylenchus dipsaci</name>
    <dbReference type="NCBI Taxonomy" id="166011"/>
    <lineage>
        <taxon>Eukaryota</taxon>
        <taxon>Metazoa</taxon>
        <taxon>Ecdysozoa</taxon>
        <taxon>Nematoda</taxon>
        <taxon>Chromadorea</taxon>
        <taxon>Rhabditida</taxon>
        <taxon>Tylenchina</taxon>
        <taxon>Tylenchomorpha</taxon>
        <taxon>Sphaerularioidea</taxon>
        <taxon>Anguinidae</taxon>
        <taxon>Anguininae</taxon>
        <taxon>Ditylenchus</taxon>
    </lineage>
</organism>
<dbReference type="GO" id="GO:0005509">
    <property type="term" value="F:calcium ion binding"/>
    <property type="evidence" value="ECO:0007669"/>
    <property type="project" value="UniProtKB-UniRule"/>
</dbReference>
<dbReference type="PROSITE" id="PS50268">
    <property type="entry name" value="CADHERIN_2"/>
    <property type="match status" value="1"/>
</dbReference>
<dbReference type="CDD" id="cd11304">
    <property type="entry name" value="Cadherin_repeat"/>
    <property type="match status" value="1"/>
</dbReference>
<keyword evidence="4" id="KW-1185">Reference proteome</keyword>
<evidence type="ECO:0000313" key="5">
    <source>
        <dbReference type="WBParaSite" id="jg8904"/>
    </source>
</evidence>
<proteinExistence type="predicted"/>
<protein>
    <submittedName>
        <fullName evidence="5">Cadherin domain-containing protein</fullName>
    </submittedName>
</protein>
<evidence type="ECO:0000256" key="2">
    <source>
        <dbReference type="SAM" id="SignalP"/>
    </source>
</evidence>
<dbReference type="WBParaSite" id="jg8904">
    <property type="protein sequence ID" value="jg8904"/>
    <property type="gene ID" value="jg8904"/>
</dbReference>
<dbReference type="Gene3D" id="2.60.40.60">
    <property type="entry name" value="Cadherins"/>
    <property type="match status" value="1"/>
</dbReference>
<dbReference type="AlphaFoldDB" id="A0A915EP53"/>
<dbReference type="SUPFAM" id="SSF49265">
    <property type="entry name" value="Fibronectin type III"/>
    <property type="match status" value="1"/>
</dbReference>
<dbReference type="InterPro" id="IPR036116">
    <property type="entry name" value="FN3_sf"/>
</dbReference>
<dbReference type="GO" id="GO:0016020">
    <property type="term" value="C:membrane"/>
    <property type="evidence" value="ECO:0007669"/>
    <property type="project" value="InterPro"/>
</dbReference>
<dbReference type="SUPFAM" id="SSF49313">
    <property type="entry name" value="Cadherin-like"/>
    <property type="match status" value="1"/>
</dbReference>
<sequence>MLKLFDLLNLLLLPLLLLNLTFSKLNHNVSAESFYNSKDDENDYKAIRIYEGAAPGTKATLNEAFDKVLRQTKNCFAQLETTDPNLDWLEFDSALLMFMTTSEVPFSSNEPHQAILHLMCASNKMRSIHFSIQITKRNRHPPKFLSDTYHFYAPASLKLNTEVGRVHVVDHDPIIYNSRIHITVVKAPPVGPASALRGGLSSRGGQSSDEIDAHWNVFNNGSIMVAQMMTDLQLYRPYTLKLLAVDFGSPQLFSTVNVTIVPVSVSQPHNLRVNVANLEYQIFEWDSPTFGIPEKYRLSISKASKVLYTQDVDAGENIVMSKMHFPAGPEYSATITAVDVEGEAPSEPHVFMLINTETCATEKAIESYGGVAWPMTPVNQSSTILCPYNSNGEVIRRKCVWDERLDVARWEMCPTMIHLGVLANFAQRNEQTVSVSRQFNAFWTLCFSFPPSTPTSPLPILIPR</sequence>
<keyword evidence="1" id="KW-0106">Calcium</keyword>
<evidence type="ECO:0000259" key="3">
    <source>
        <dbReference type="PROSITE" id="PS50268"/>
    </source>
</evidence>